<accession>R4UEQ6</accession>
<evidence type="ECO:0000256" key="5">
    <source>
        <dbReference type="SAM" id="Phobius"/>
    </source>
</evidence>
<dbReference type="AlphaFoldDB" id="R4UEQ6"/>
<reference evidence="6 7" key="1">
    <citation type="journal article" date="2013" name="Genome Biol. Evol.">
        <title>Complete genomes of two dipteran-associated spiroplasmas provided insights into the origin, dynamics, and impacts of viral invasion in spiroplasma.</title>
        <authorList>
            <person name="Ku C."/>
            <person name="Lo W.S."/>
            <person name="Chen L.L."/>
            <person name="Kuo C.H."/>
        </authorList>
    </citation>
    <scope>NUCLEOTIDE SEQUENCE [LARGE SCALE GENOMIC DNA]</scope>
    <source>
        <strain evidence="6 7">DF-1</strain>
    </source>
</reference>
<feature type="transmembrane region" description="Helical" evidence="5">
    <location>
        <begin position="432"/>
        <end position="453"/>
    </location>
</feature>
<dbReference type="PANTHER" id="PTHR43077:SF10">
    <property type="entry name" value="TRANSPORT PERMEASE PROTEIN"/>
    <property type="match status" value="1"/>
</dbReference>
<dbReference type="PATRIC" id="fig|1276227.3.peg.28"/>
<organism evidence="6 7">
    <name type="scientific">Spiroplasma chrysopicola DF-1</name>
    <dbReference type="NCBI Taxonomy" id="1276227"/>
    <lineage>
        <taxon>Bacteria</taxon>
        <taxon>Bacillati</taxon>
        <taxon>Mycoplasmatota</taxon>
        <taxon>Mollicutes</taxon>
        <taxon>Entomoplasmatales</taxon>
        <taxon>Spiroplasmataceae</taxon>
        <taxon>Spiroplasma</taxon>
    </lineage>
</organism>
<keyword evidence="2 5" id="KW-0812">Transmembrane</keyword>
<keyword evidence="3 5" id="KW-1133">Transmembrane helix</keyword>
<evidence type="ECO:0000313" key="7">
    <source>
        <dbReference type="Proteomes" id="UP000013964"/>
    </source>
</evidence>
<dbReference type="PANTHER" id="PTHR43077">
    <property type="entry name" value="TRANSPORT PERMEASE YVFS-RELATED"/>
    <property type="match status" value="1"/>
</dbReference>
<feature type="transmembrane region" description="Helical" evidence="5">
    <location>
        <begin position="32"/>
        <end position="51"/>
    </location>
</feature>
<evidence type="ECO:0000256" key="1">
    <source>
        <dbReference type="ARBA" id="ARBA00004141"/>
    </source>
</evidence>
<dbReference type="KEGG" id="scr:SCHRY_v1c00280"/>
<evidence type="ECO:0000313" key="6">
    <source>
        <dbReference type="EMBL" id="AGM24615.1"/>
    </source>
</evidence>
<dbReference type="eggNOG" id="COG1511">
    <property type="taxonomic scope" value="Bacteria"/>
</dbReference>
<gene>
    <name evidence="6" type="ORF">SCHRY_v1c00280</name>
</gene>
<comment type="subcellular location">
    <subcellularLocation>
        <location evidence="1">Membrane</location>
        <topology evidence="1">Multi-pass membrane protein</topology>
    </subcellularLocation>
</comment>
<dbReference type="HOGENOM" id="CLU_016201_0_0_14"/>
<proteinExistence type="predicted"/>
<dbReference type="GO" id="GO:0016020">
    <property type="term" value="C:membrane"/>
    <property type="evidence" value="ECO:0007669"/>
    <property type="project" value="UniProtKB-SubCell"/>
</dbReference>
<feature type="transmembrane region" description="Helical" evidence="5">
    <location>
        <begin position="460"/>
        <end position="481"/>
    </location>
</feature>
<name>R4UEQ6_9MOLU</name>
<dbReference type="Proteomes" id="UP000013964">
    <property type="component" value="Chromosome"/>
</dbReference>
<dbReference type="EMBL" id="CP005077">
    <property type="protein sequence ID" value="AGM24615.1"/>
    <property type="molecule type" value="Genomic_DNA"/>
</dbReference>
<protein>
    <submittedName>
        <fullName evidence="6">Putative ABC transporter</fullName>
    </submittedName>
</protein>
<dbReference type="RefSeq" id="WP_016338442.1">
    <property type="nucleotide sequence ID" value="NC_021280.1"/>
</dbReference>
<keyword evidence="7" id="KW-1185">Reference proteome</keyword>
<feature type="transmembrane region" description="Helical" evidence="5">
    <location>
        <begin position="532"/>
        <end position="552"/>
    </location>
</feature>
<evidence type="ECO:0000256" key="4">
    <source>
        <dbReference type="ARBA" id="ARBA00023136"/>
    </source>
</evidence>
<keyword evidence="4 5" id="KW-0472">Membrane</keyword>
<evidence type="ECO:0000256" key="3">
    <source>
        <dbReference type="ARBA" id="ARBA00022989"/>
    </source>
</evidence>
<dbReference type="InterPro" id="IPR051328">
    <property type="entry name" value="T7SS_ABC-Transporter"/>
</dbReference>
<dbReference type="STRING" id="1276227.SCHRY_v1c00280"/>
<evidence type="ECO:0000256" key="2">
    <source>
        <dbReference type="ARBA" id="ARBA00022692"/>
    </source>
</evidence>
<feature type="transmembrane region" description="Helical" evidence="5">
    <location>
        <begin position="401"/>
        <end position="426"/>
    </location>
</feature>
<dbReference type="OrthoDB" id="391536at2"/>
<sequence length="613" mass="70176">MEQNNENPKFGQVFKKEFCEQTVKNKHRIIKFVAICFVPFLYGFFCIWAFWNPFINVDKIPMAIASQDANQCIVYKPANDSDQIIANGTEFDYYSVKDQKACLAKATAKPGKIAQFGGITDNIITGPSYYNQDKNAVEIKVSVITLKLDYLKLPADNFTPQDKYWIQLKIPQDYSEHLTELMLNLKDGNLSEATLYDNISWLLEHQVNIWGTYKQNFLIGYFANEFTGLRKSFIKDAVTQLILPILYTIVADPNTGVVTKKNFQKYLEDIKVSHLTTLVNNLTEKGFLTKTQSKKIITLLKTFGIVRHLTGSYIFKDNSELSRTDYFVQSDKLAGKFSDLGNIIDIPYDVQGYQFNEYGIGLGELFIFIGVWVGTLTQTFVYDRKGRSTNAKWYQHYFSKILLMLTTSWLQTTILMLSLLILGFGAIGLSYIWLWLWILFIGSVFVIIIGSIWMAVKDEMIGRVLVLIYLILNLSAGWGTFPSFMQNGFFNVISYITPFRYGLQNMGTIIYGLTSPTPGGIASYQLEIMQNFAILLIWVAVFVLIGALTTYYRFRKLRYGTLNAKIIFQVIVNSPEVVNKPRHIWELKKLTATEQAIVKNKVLAVIEKREVKI</sequence>
<feature type="transmembrane region" description="Helical" evidence="5">
    <location>
        <begin position="358"/>
        <end position="381"/>
    </location>
</feature>